<dbReference type="InterPro" id="IPR039551">
    <property type="entry name" value="Cho/carn_acyl_trans"/>
</dbReference>
<dbReference type="PANTHER" id="PTHR22589">
    <property type="entry name" value="CARNITINE O-ACYLTRANSFERASE"/>
    <property type="match status" value="1"/>
</dbReference>
<dbReference type="Gene3D" id="1.10.275.20">
    <property type="entry name" value="Choline/Carnitine o-acyltransferase"/>
    <property type="match status" value="1"/>
</dbReference>
<dbReference type="InterPro" id="IPR000542">
    <property type="entry name" value="Carn_acyl_trans"/>
</dbReference>
<dbReference type="Gene3D" id="3.30.559.70">
    <property type="entry name" value="Choline/Carnitine o-acyltransferase, domain 2"/>
    <property type="match status" value="1"/>
</dbReference>
<proteinExistence type="predicted"/>
<dbReference type="Proteomes" id="UP001501598">
    <property type="component" value="Unassembled WGS sequence"/>
</dbReference>
<evidence type="ECO:0000313" key="4">
    <source>
        <dbReference type="EMBL" id="GAA4547776.1"/>
    </source>
</evidence>
<organism evidence="4 5">
    <name type="scientific">Pseudonocardia xishanensis</name>
    <dbReference type="NCBI Taxonomy" id="630995"/>
    <lineage>
        <taxon>Bacteria</taxon>
        <taxon>Bacillati</taxon>
        <taxon>Actinomycetota</taxon>
        <taxon>Actinomycetes</taxon>
        <taxon>Pseudonocardiales</taxon>
        <taxon>Pseudonocardiaceae</taxon>
        <taxon>Pseudonocardia</taxon>
    </lineage>
</organism>
<dbReference type="SUPFAM" id="SSF52777">
    <property type="entry name" value="CoA-dependent acyltransferases"/>
    <property type="match status" value="1"/>
</dbReference>
<evidence type="ECO:0000313" key="5">
    <source>
        <dbReference type="Proteomes" id="UP001501598"/>
    </source>
</evidence>
<comment type="caution">
    <text evidence="4">The sequence shown here is derived from an EMBL/GenBank/DDBJ whole genome shotgun (WGS) entry which is preliminary data.</text>
</comment>
<evidence type="ECO:0000259" key="3">
    <source>
        <dbReference type="Pfam" id="PF00755"/>
    </source>
</evidence>
<protein>
    <recommendedName>
        <fullName evidence="3">Choline/carnitine acyltransferase domain-containing protein</fullName>
    </recommendedName>
</protein>
<reference evidence="5" key="1">
    <citation type="journal article" date="2019" name="Int. J. Syst. Evol. Microbiol.">
        <title>The Global Catalogue of Microorganisms (GCM) 10K type strain sequencing project: providing services to taxonomists for standard genome sequencing and annotation.</title>
        <authorList>
            <consortium name="The Broad Institute Genomics Platform"/>
            <consortium name="The Broad Institute Genome Sequencing Center for Infectious Disease"/>
            <person name="Wu L."/>
            <person name="Ma J."/>
        </authorList>
    </citation>
    <scope>NUCLEOTIDE SEQUENCE [LARGE SCALE GENOMIC DNA]</scope>
    <source>
        <strain evidence="5">JCM 17906</strain>
    </source>
</reference>
<dbReference type="InterPro" id="IPR042572">
    <property type="entry name" value="Carn_acyl_trans_N"/>
</dbReference>
<feature type="domain" description="Choline/carnitine acyltransferase" evidence="3">
    <location>
        <begin position="11"/>
        <end position="236"/>
    </location>
</feature>
<evidence type="ECO:0000256" key="2">
    <source>
        <dbReference type="SAM" id="MobiDB-lite"/>
    </source>
</evidence>
<dbReference type="EMBL" id="BAABGT010000038">
    <property type="protein sequence ID" value="GAA4547776.1"/>
    <property type="molecule type" value="Genomic_DNA"/>
</dbReference>
<feature type="compositionally biased region" description="Low complexity" evidence="2">
    <location>
        <begin position="232"/>
        <end position="245"/>
    </location>
</feature>
<evidence type="ECO:0000256" key="1">
    <source>
        <dbReference type="ARBA" id="ARBA00023315"/>
    </source>
</evidence>
<dbReference type="Pfam" id="PF00755">
    <property type="entry name" value="Carn_acyltransf"/>
    <property type="match status" value="1"/>
</dbReference>
<keyword evidence="5" id="KW-1185">Reference proteome</keyword>
<dbReference type="PANTHER" id="PTHR22589:SF29">
    <property type="entry name" value="MITOCHONDRIAL CARNITINE O-ACETYLTRANSFERASE-RELATED"/>
    <property type="match status" value="1"/>
</dbReference>
<name>A0ABP8RSU3_9PSEU</name>
<dbReference type="InterPro" id="IPR042231">
    <property type="entry name" value="Cho/carn_acyl_trans_2"/>
</dbReference>
<feature type="region of interest" description="Disordered" evidence="2">
    <location>
        <begin position="232"/>
        <end position="302"/>
    </location>
</feature>
<accession>A0ABP8RSU3</accession>
<feature type="compositionally biased region" description="Basic residues" evidence="2">
    <location>
        <begin position="246"/>
        <end position="258"/>
    </location>
</feature>
<sequence>MTSPDADLPRVPLPAPAESVERFLAWCAPLLSPEELAETEKAAADFLAGPAPALHAELEPYAETAESWLDEFWDFRYLGRRDRIALNANFFFLLRLPAADQVARAAALTEAAVDLHLRIREGRVPRPERRGRPLSSVQLPALFGTTRIPGPVHDTVRFADSRHIVVFRRGRLFALDVLDPGGRPLAVADALAGLLSADPAEHPVGPLTTGARAEWAADRAALAAANAEALETVETAPRRPAGSSRTTRRPRPRARWRSRTSAPVRPRSWGSRPTPCGSSAAGVAATLRSSRVPAGSRCGTTT</sequence>
<keyword evidence="1" id="KW-0808">Transferase</keyword>
<gene>
    <name evidence="4" type="ORF">GCM10023175_32670</name>
</gene>
<keyword evidence="1" id="KW-0012">Acyltransferase</keyword>